<sequence length="80" mass="8709">MIAIVPPPAAASSDELQPARPVSPSAITAAAAITLYLRSITYLFPRVLVFPCVVRWIMKRFSVSVGAPIFVVFLLLQPQQ</sequence>
<dbReference type="EMBL" id="CAFBMS010000018">
    <property type="protein sequence ID" value="CAB4913905.1"/>
    <property type="molecule type" value="Genomic_DNA"/>
</dbReference>
<protein>
    <submittedName>
        <fullName evidence="3">Unannotated protein</fullName>
    </submittedName>
</protein>
<evidence type="ECO:0000313" key="3">
    <source>
        <dbReference type="EMBL" id="CAB4913905.1"/>
    </source>
</evidence>
<evidence type="ECO:0000256" key="2">
    <source>
        <dbReference type="SAM" id="Phobius"/>
    </source>
</evidence>
<organism evidence="3">
    <name type="scientific">freshwater metagenome</name>
    <dbReference type="NCBI Taxonomy" id="449393"/>
    <lineage>
        <taxon>unclassified sequences</taxon>
        <taxon>metagenomes</taxon>
        <taxon>ecological metagenomes</taxon>
    </lineage>
</organism>
<accession>A0A6J7HBL3</accession>
<keyword evidence="2" id="KW-1133">Transmembrane helix</keyword>
<feature type="region of interest" description="Disordered" evidence="1">
    <location>
        <begin position="1"/>
        <end position="20"/>
    </location>
</feature>
<keyword evidence="2" id="KW-0472">Membrane</keyword>
<evidence type="ECO:0000256" key="1">
    <source>
        <dbReference type="SAM" id="MobiDB-lite"/>
    </source>
</evidence>
<keyword evidence="2" id="KW-0812">Transmembrane</keyword>
<proteinExistence type="predicted"/>
<gene>
    <name evidence="3" type="ORF">UFOPK3614_00468</name>
</gene>
<feature type="transmembrane region" description="Helical" evidence="2">
    <location>
        <begin position="57"/>
        <end position="76"/>
    </location>
</feature>
<name>A0A6J7HBL3_9ZZZZ</name>
<feature type="transmembrane region" description="Helical" evidence="2">
    <location>
        <begin position="26"/>
        <end position="45"/>
    </location>
</feature>
<dbReference type="AlphaFoldDB" id="A0A6J7HBL3"/>
<reference evidence="3" key="1">
    <citation type="submission" date="2020-05" db="EMBL/GenBank/DDBJ databases">
        <authorList>
            <person name="Chiriac C."/>
            <person name="Salcher M."/>
            <person name="Ghai R."/>
            <person name="Kavagutti S V."/>
        </authorList>
    </citation>
    <scope>NUCLEOTIDE SEQUENCE</scope>
</reference>